<evidence type="ECO:0000256" key="2">
    <source>
        <dbReference type="ARBA" id="ARBA00022741"/>
    </source>
</evidence>
<dbReference type="Gene3D" id="1.20.1440.180">
    <property type="entry name" value="KEN domain"/>
    <property type="match status" value="1"/>
</dbReference>
<dbReference type="Proteomes" id="UP001642540">
    <property type="component" value="Unassembled WGS sequence"/>
</dbReference>
<dbReference type="Gene3D" id="3.30.200.20">
    <property type="entry name" value="Phosphorylase Kinase, domain 1"/>
    <property type="match status" value="1"/>
</dbReference>
<protein>
    <submittedName>
        <fullName evidence="6">Uncharacterized protein</fullName>
    </submittedName>
</protein>
<feature type="domain" description="KEN" evidence="5">
    <location>
        <begin position="383"/>
        <end position="525"/>
    </location>
</feature>
<evidence type="ECO:0000313" key="7">
    <source>
        <dbReference type="Proteomes" id="UP001642540"/>
    </source>
</evidence>
<evidence type="ECO:0000313" key="6">
    <source>
        <dbReference type="EMBL" id="CAL8068544.1"/>
    </source>
</evidence>
<reference evidence="6 7" key="1">
    <citation type="submission" date="2024-08" db="EMBL/GenBank/DDBJ databases">
        <authorList>
            <person name="Cucini C."/>
            <person name="Frati F."/>
        </authorList>
    </citation>
    <scope>NUCLEOTIDE SEQUENCE [LARGE SCALE GENOMIC DNA]</scope>
</reference>
<comment type="caution">
    <text evidence="6">The sequence shown here is derived from an EMBL/GenBank/DDBJ whole genome shotgun (WGS) entry which is preliminary data.</text>
</comment>
<keyword evidence="3" id="KW-0067">ATP-binding</keyword>
<dbReference type="Gene3D" id="1.10.510.10">
    <property type="entry name" value="Transferase(Phosphotransferase) domain 1"/>
    <property type="match status" value="1"/>
</dbReference>
<evidence type="ECO:0000256" key="1">
    <source>
        <dbReference type="ARBA" id="ARBA00022729"/>
    </source>
</evidence>
<dbReference type="InterPro" id="IPR038357">
    <property type="entry name" value="KEN_sf"/>
</dbReference>
<sequence length="536" mass="61357">MGTRKQIAKKKASELANEYLNQMNQFLAAEINHSQFENKHQDLESNALYSFAKLKLRISDKDKDTIATDLLSTLRMFKEAFLTSGNVKTVPLPVEMGNQVCGKITYSKSDPYVLGKGSNGTKVYKGTWEGRQVAIKRLDCEQTDVVKTRMNEINALIKCDAHKNVVRYFGEEELQGEFILLALELCDFTLEKWVDCKGMGDNNAKISRLNILQQATEGLNYLHSQNIIHRDIKPQNILLRMNEKNKEIIVKISDFGICKILPEGRSHQTMTGGSGGGSGGWMAPEILKFQEERGRSGIREELKTEADIFSLGCVYYYVLTWGYHPYGSPVRRNGNILDNNVSFEKLEGEHIGLNWLLKSMTSIKKSSRPPASAILQHHIFWSKERCVTFLVHIKNRAKDTESSVNSEKLKKCKTSLEMRSKLFHGSFPTWFSHLCPVLSRYLKTKTKYGKCETQSSVMDLILLIRNMHAHISDDPPEVKEAVGVSPSVFFDYWITRFPYIITVTWLAFQTLKKLPEYGLKDYYPEDFDFQFKSFKN</sequence>
<keyword evidence="2" id="KW-0547">Nucleotide-binding</keyword>
<dbReference type="EMBL" id="CAXLJM020000001">
    <property type="protein sequence ID" value="CAL8068544.1"/>
    <property type="molecule type" value="Genomic_DNA"/>
</dbReference>
<dbReference type="PANTHER" id="PTHR13954:SF6">
    <property type="entry name" value="NON-SPECIFIC SERINE_THREONINE PROTEIN KINASE"/>
    <property type="match status" value="1"/>
</dbReference>
<evidence type="ECO:0000259" key="4">
    <source>
        <dbReference type="PROSITE" id="PS50011"/>
    </source>
</evidence>
<gene>
    <name evidence="6" type="ORF">ODALV1_LOCUS326</name>
</gene>
<keyword evidence="7" id="KW-1185">Reference proteome</keyword>
<dbReference type="Pfam" id="PF06479">
    <property type="entry name" value="Ribonuc_2-5A"/>
    <property type="match status" value="1"/>
</dbReference>
<dbReference type="InterPro" id="IPR045133">
    <property type="entry name" value="IRE1/2-like"/>
</dbReference>
<dbReference type="SMART" id="SM00220">
    <property type="entry name" value="S_TKc"/>
    <property type="match status" value="1"/>
</dbReference>
<organism evidence="6 7">
    <name type="scientific">Orchesella dallaii</name>
    <dbReference type="NCBI Taxonomy" id="48710"/>
    <lineage>
        <taxon>Eukaryota</taxon>
        <taxon>Metazoa</taxon>
        <taxon>Ecdysozoa</taxon>
        <taxon>Arthropoda</taxon>
        <taxon>Hexapoda</taxon>
        <taxon>Collembola</taxon>
        <taxon>Entomobryomorpha</taxon>
        <taxon>Entomobryoidea</taxon>
        <taxon>Orchesellidae</taxon>
        <taxon>Orchesellinae</taxon>
        <taxon>Orchesella</taxon>
    </lineage>
</organism>
<dbReference type="PROSITE" id="PS51392">
    <property type="entry name" value="KEN"/>
    <property type="match status" value="1"/>
</dbReference>
<proteinExistence type="predicted"/>
<keyword evidence="1" id="KW-0732">Signal</keyword>
<dbReference type="SUPFAM" id="SSF56112">
    <property type="entry name" value="Protein kinase-like (PK-like)"/>
    <property type="match status" value="1"/>
</dbReference>
<dbReference type="InterPro" id="IPR010513">
    <property type="entry name" value="KEN_dom"/>
</dbReference>
<evidence type="ECO:0000259" key="5">
    <source>
        <dbReference type="PROSITE" id="PS51392"/>
    </source>
</evidence>
<name>A0ABP1PIB2_9HEXA</name>
<dbReference type="PANTHER" id="PTHR13954">
    <property type="entry name" value="IRE1-RELATED"/>
    <property type="match status" value="1"/>
</dbReference>
<dbReference type="InterPro" id="IPR008271">
    <property type="entry name" value="Ser/Thr_kinase_AS"/>
</dbReference>
<dbReference type="PROSITE" id="PS50011">
    <property type="entry name" value="PROTEIN_KINASE_DOM"/>
    <property type="match status" value="1"/>
</dbReference>
<accession>A0ABP1PIB2</accession>
<dbReference type="InterPro" id="IPR011009">
    <property type="entry name" value="Kinase-like_dom_sf"/>
</dbReference>
<dbReference type="PROSITE" id="PS00108">
    <property type="entry name" value="PROTEIN_KINASE_ST"/>
    <property type="match status" value="1"/>
</dbReference>
<evidence type="ECO:0000256" key="3">
    <source>
        <dbReference type="ARBA" id="ARBA00022840"/>
    </source>
</evidence>
<dbReference type="Pfam" id="PF00069">
    <property type="entry name" value="Pkinase"/>
    <property type="match status" value="1"/>
</dbReference>
<feature type="domain" description="Protein kinase" evidence="4">
    <location>
        <begin position="108"/>
        <end position="380"/>
    </location>
</feature>
<dbReference type="InterPro" id="IPR000719">
    <property type="entry name" value="Prot_kinase_dom"/>
</dbReference>